<reference evidence="1 2" key="1">
    <citation type="submission" date="2015-07" db="EMBL/GenBank/DDBJ databases">
        <authorList>
            <person name="Noorani M."/>
        </authorList>
    </citation>
    <scope>NUCLEOTIDE SEQUENCE [LARGE SCALE GENOMIC DNA]</scope>
    <source>
        <strain evidence="1 2">CECT 7802</strain>
    </source>
</reference>
<name>A0A0M6YDP0_9RHOB</name>
<keyword evidence="2" id="KW-1185">Reference proteome</keyword>
<evidence type="ECO:0000313" key="1">
    <source>
        <dbReference type="EMBL" id="CTQ48100.1"/>
    </source>
</evidence>
<dbReference type="InterPro" id="IPR027417">
    <property type="entry name" value="P-loop_NTPase"/>
</dbReference>
<dbReference type="STRING" id="420998.JDO7802_00102"/>
<dbReference type="EMBL" id="CXSU01000005">
    <property type="protein sequence ID" value="CTQ48100.1"/>
    <property type="molecule type" value="Genomic_DNA"/>
</dbReference>
<proteinExistence type="predicted"/>
<organism evidence="1 2">
    <name type="scientific">Jannaschia donghaensis</name>
    <dbReference type="NCBI Taxonomy" id="420998"/>
    <lineage>
        <taxon>Bacteria</taxon>
        <taxon>Pseudomonadati</taxon>
        <taxon>Pseudomonadota</taxon>
        <taxon>Alphaproteobacteria</taxon>
        <taxon>Rhodobacterales</taxon>
        <taxon>Roseobacteraceae</taxon>
        <taxon>Jannaschia</taxon>
    </lineage>
</organism>
<dbReference type="InterPro" id="IPR056955">
    <property type="entry name" value="ORC-CDC6-like"/>
</dbReference>
<dbReference type="AlphaFoldDB" id="A0A0M6YDP0"/>
<evidence type="ECO:0000313" key="2">
    <source>
        <dbReference type="Proteomes" id="UP000049222"/>
    </source>
</evidence>
<sequence length="614" mass="69370">MSEFLSSFNARNSSPEQIAATFVPPDRLRDIASFSNLVLVGPRGIGKTTVLKVLTASGLHHLQKRANVPELPIDYLPVYIPAEKMWKGNSEAIAKAGFSAELQNRVLDGLFVNHCLYHLVASMQDCAKIGKEYPTGENPRWALQVKPEQEEQISRLASDLWEIEKIQTSFIGLKLSLIKRTNKFCTAVNSMQSAEQTAELSGVPKLNILKMLQGFFDITEEVLGVSRWSINFDEMEIAPHRLVHELFENLRSFDQRAVLKFSLFPYVEFYNWLHGPNVVSDSPGPGNDFISINLANRFTHSDTSFSNALVEGICASRKISKEVFRDYLNSSSAIPSGTRLFEESGLHRGHPGILEQIIKDRSDPSFLEYVNGKGIHEPSDIEHLTENKRAAFVRKPFPIAELRMYYLKEKPSVEDGVMRRSIKGYGYYHGFDQILTLTEGNPRAIHFYVNELIDSFTSRQASSSAQNAAIGRNVNRFRAFIATQAVPHTSAQGMLRNTLNVVDRLGADLSNFLFDRKFRPEPPLSFQFKDLDQTTKEIIGIAINAGAIVPEQPSDDKHLIFDLIGYRMRVSHRLSPYYPLPTITGKSKLLRRIPRSKNEIDAQPDLLSYRFDDD</sequence>
<dbReference type="Proteomes" id="UP000049222">
    <property type="component" value="Unassembled WGS sequence"/>
</dbReference>
<protein>
    <submittedName>
        <fullName evidence="1">Uncharacterized protein</fullName>
    </submittedName>
</protein>
<gene>
    <name evidence="1" type="ORF">JDO7802_00102</name>
</gene>
<dbReference type="SUPFAM" id="SSF52540">
    <property type="entry name" value="P-loop containing nucleoside triphosphate hydrolases"/>
    <property type="match status" value="1"/>
</dbReference>
<dbReference type="RefSeq" id="WP_144430470.1">
    <property type="nucleotide sequence ID" value="NZ_CXSU01000005.1"/>
</dbReference>
<accession>A0A0M6YDP0</accession>
<dbReference type="Pfam" id="PF24389">
    <property type="entry name" value="ORC-CDC6-like"/>
    <property type="match status" value="1"/>
</dbReference>
<dbReference type="OrthoDB" id="8311018at2"/>